<sequence length="36" mass="4266">MWYRGYGPSYYVYDARKGPRKFLGGAFKAARLEDFK</sequence>
<evidence type="ECO:0000313" key="2">
    <source>
        <dbReference type="Proteomes" id="UP000075230"/>
    </source>
</evidence>
<name>A0A146F4X5_ASPKA</name>
<accession>A0A146F4X5</accession>
<dbReference type="Proteomes" id="UP000075230">
    <property type="component" value="Unassembled WGS sequence"/>
</dbReference>
<organism evidence="1 2">
    <name type="scientific">Aspergillus kawachii</name>
    <name type="common">White koji mold</name>
    <name type="synonym">Aspergillus awamori var. kawachi</name>
    <dbReference type="NCBI Taxonomy" id="1069201"/>
    <lineage>
        <taxon>Eukaryota</taxon>
        <taxon>Fungi</taxon>
        <taxon>Dikarya</taxon>
        <taxon>Ascomycota</taxon>
        <taxon>Pezizomycotina</taxon>
        <taxon>Eurotiomycetes</taxon>
        <taxon>Eurotiomycetidae</taxon>
        <taxon>Eurotiales</taxon>
        <taxon>Aspergillaceae</taxon>
        <taxon>Aspergillus</taxon>
        <taxon>Aspergillus subgen. Circumdati</taxon>
    </lineage>
</organism>
<proteinExistence type="predicted"/>
<comment type="caution">
    <text evidence="1">The sequence shown here is derived from an EMBL/GenBank/DDBJ whole genome shotgun (WGS) entry which is preliminary data.</text>
</comment>
<protein>
    <submittedName>
        <fullName evidence="1">MFS transporter</fullName>
    </submittedName>
</protein>
<reference evidence="1 2" key="1">
    <citation type="journal article" date="2016" name="DNA Res.">
        <title>Genome sequence of Aspergillus luchuensis NBRC 4314.</title>
        <authorList>
            <person name="Yamada O."/>
            <person name="Machida M."/>
            <person name="Hosoyama A."/>
            <person name="Goto M."/>
            <person name="Takahashi T."/>
            <person name="Futagami T."/>
            <person name="Yamagata Y."/>
            <person name="Takeuchi M."/>
            <person name="Kobayashi T."/>
            <person name="Koike H."/>
            <person name="Abe K."/>
            <person name="Asai K."/>
            <person name="Arita M."/>
            <person name="Fujita N."/>
            <person name="Fukuda K."/>
            <person name="Higa K."/>
            <person name="Horikawa H."/>
            <person name="Ishikawa T."/>
            <person name="Jinno K."/>
            <person name="Kato Y."/>
            <person name="Kirimura K."/>
            <person name="Mizutani O."/>
            <person name="Nakasone K."/>
            <person name="Sano M."/>
            <person name="Shiraishi Y."/>
            <person name="Tsukahara M."/>
            <person name="Gomi K."/>
        </authorList>
    </citation>
    <scope>NUCLEOTIDE SEQUENCE [LARGE SCALE GENOMIC DNA]</scope>
    <source>
        <strain evidence="1 2">RIB 2604</strain>
    </source>
</reference>
<gene>
    <name evidence="1" type="ORF">RIB2604_00802040</name>
</gene>
<evidence type="ECO:0000313" key="1">
    <source>
        <dbReference type="EMBL" id="GAT20731.1"/>
    </source>
</evidence>
<dbReference type="AlphaFoldDB" id="A0A146F4X5"/>
<dbReference type="EMBL" id="BCWF01000008">
    <property type="protein sequence ID" value="GAT20731.1"/>
    <property type="molecule type" value="Genomic_DNA"/>
</dbReference>
<reference evidence="2" key="2">
    <citation type="submission" date="2016-02" db="EMBL/GenBank/DDBJ databases">
        <title>Genome sequencing of Aspergillus luchuensis NBRC 4314.</title>
        <authorList>
            <person name="Yamada O."/>
        </authorList>
    </citation>
    <scope>NUCLEOTIDE SEQUENCE [LARGE SCALE GENOMIC DNA]</scope>
    <source>
        <strain evidence="2">RIB 2604</strain>
    </source>
</reference>